<comment type="caution">
    <text evidence="1">The sequence shown here is derived from an EMBL/GenBank/DDBJ whole genome shotgun (WGS) entry which is preliminary data.</text>
</comment>
<protein>
    <submittedName>
        <fullName evidence="1">Uncharacterized protein</fullName>
    </submittedName>
</protein>
<dbReference type="Proteomes" id="UP000828390">
    <property type="component" value="Unassembled WGS sequence"/>
</dbReference>
<organism evidence="1 2">
    <name type="scientific">Dreissena polymorpha</name>
    <name type="common">Zebra mussel</name>
    <name type="synonym">Mytilus polymorpha</name>
    <dbReference type="NCBI Taxonomy" id="45954"/>
    <lineage>
        <taxon>Eukaryota</taxon>
        <taxon>Metazoa</taxon>
        <taxon>Spiralia</taxon>
        <taxon>Lophotrochozoa</taxon>
        <taxon>Mollusca</taxon>
        <taxon>Bivalvia</taxon>
        <taxon>Autobranchia</taxon>
        <taxon>Heteroconchia</taxon>
        <taxon>Euheterodonta</taxon>
        <taxon>Imparidentia</taxon>
        <taxon>Neoheterodontei</taxon>
        <taxon>Myida</taxon>
        <taxon>Dreissenoidea</taxon>
        <taxon>Dreissenidae</taxon>
        <taxon>Dreissena</taxon>
    </lineage>
</organism>
<dbReference type="AlphaFoldDB" id="A0A9D4HV53"/>
<reference evidence="1" key="2">
    <citation type="submission" date="2020-11" db="EMBL/GenBank/DDBJ databases">
        <authorList>
            <person name="McCartney M.A."/>
            <person name="Auch B."/>
            <person name="Kono T."/>
            <person name="Mallez S."/>
            <person name="Becker A."/>
            <person name="Gohl D.M."/>
            <person name="Silverstein K.A.T."/>
            <person name="Koren S."/>
            <person name="Bechman K.B."/>
            <person name="Herman A."/>
            <person name="Abrahante J.E."/>
            <person name="Garbe J."/>
        </authorList>
    </citation>
    <scope>NUCLEOTIDE SEQUENCE</scope>
    <source>
        <strain evidence="1">Duluth1</strain>
        <tissue evidence="1">Whole animal</tissue>
    </source>
</reference>
<evidence type="ECO:0000313" key="1">
    <source>
        <dbReference type="EMBL" id="KAH3734107.1"/>
    </source>
</evidence>
<reference evidence="1" key="1">
    <citation type="journal article" date="2019" name="bioRxiv">
        <title>The Genome of the Zebra Mussel, Dreissena polymorpha: A Resource for Invasive Species Research.</title>
        <authorList>
            <person name="McCartney M.A."/>
            <person name="Auch B."/>
            <person name="Kono T."/>
            <person name="Mallez S."/>
            <person name="Zhang Y."/>
            <person name="Obille A."/>
            <person name="Becker A."/>
            <person name="Abrahante J.E."/>
            <person name="Garbe J."/>
            <person name="Badalamenti J.P."/>
            <person name="Herman A."/>
            <person name="Mangelson H."/>
            <person name="Liachko I."/>
            <person name="Sullivan S."/>
            <person name="Sone E.D."/>
            <person name="Koren S."/>
            <person name="Silverstein K.A.T."/>
            <person name="Beckman K.B."/>
            <person name="Gohl D.M."/>
        </authorList>
    </citation>
    <scope>NUCLEOTIDE SEQUENCE</scope>
    <source>
        <strain evidence="1">Duluth1</strain>
        <tissue evidence="1">Whole animal</tissue>
    </source>
</reference>
<accession>A0A9D4HV53</accession>
<gene>
    <name evidence="1" type="ORF">DPMN_040547</name>
</gene>
<evidence type="ECO:0000313" key="2">
    <source>
        <dbReference type="Proteomes" id="UP000828390"/>
    </source>
</evidence>
<proteinExistence type="predicted"/>
<sequence length="67" mass="7399">MFKIDSGAQVNIIPFKGPLKNTNIKLSAYNGTSLKVHDMIRLKCGYDSKQSYQGCYVVDSPFSPILG</sequence>
<dbReference type="EMBL" id="JAIWYP010000011">
    <property type="protein sequence ID" value="KAH3734107.1"/>
    <property type="molecule type" value="Genomic_DNA"/>
</dbReference>
<name>A0A9D4HV53_DREPO</name>
<keyword evidence="2" id="KW-1185">Reference proteome</keyword>